<accession>A0A8S5PCR8</accession>
<evidence type="ECO:0000256" key="1">
    <source>
        <dbReference type="SAM" id="MobiDB-lite"/>
    </source>
</evidence>
<dbReference type="EMBL" id="BK015384">
    <property type="protein sequence ID" value="DAE04169.1"/>
    <property type="molecule type" value="Genomic_DNA"/>
</dbReference>
<name>A0A8S5PCR8_9CAUD</name>
<feature type="region of interest" description="Disordered" evidence="1">
    <location>
        <begin position="1"/>
        <end position="29"/>
    </location>
</feature>
<sequence length="29" mass="3315">MNLDKLKEAEVVEGNRLDHPDDTYEGRGL</sequence>
<reference evidence="2" key="1">
    <citation type="journal article" date="2021" name="Proc. Natl. Acad. Sci. U.S.A.">
        <title>A Catalog of Tens of Thousands of Viruses from Human Metagenomes Reveals Hidden Associations with Chronic Diseases.</title>
        <authorList>
            <person name="Tisza M.J."/>
            <person name="Buck C.B."/>
        </authorList>
    </citation>
    <scope>NUCLEOTIDE SEQUENCE</scope>
    <source>
        <strain evidence="2">CtmpG14</strain>
    </source>
</reference>
<proteinExistence type="predicted"/>
<organism evidence="2">
    <name type="scientific">Siphoviridae sp. ctmpG14</name>
    <dbReference type="NCBI Taxonomy" id="2825654"/>
    <lineage>
        <taxon>Viruses</taxon>
        <taxon>Duplodnaviria</taxon>
        <taxon>Heunggongvirae</taxon>
        <taxon>Uroviricota</taxon>
        <taxon>Caudoviricetes</taxon>
    </lineage>
</organism>
<evidence type="ECO:0000313" key="2">
    <source>
        <dbReference type="EMBL" id="DAE04169.1"/>
    </source>
</evidence>
<protein>
    <submittedName>
        <fullName evidence="2">Uncharacterized protein</fullName>
    </submittedName>
</protein>